<feature type="transmembrane region" description="Helical" evidence="6">
    <location>
        <begin position="181"/>
        <end position="201"/>
    </location>
</feature>
<keyword evidence="5 6" id="KW-0472">Membrane</keyword>
<keyword evidence="9" id="KW-1185">Reference proteome</keyword>
<proteinExistence type="predicted"/>
<reference evidence="8 9" key="1">
    <citation type="submission" date="2010-08" db="EMBL/GenBank/DDBJ databases">
        <authorList>
            <person name="Harkins D.M."/>
            <person name="Madupu R."/>
            <person name="Durkin A.S."/>
            <person name="Torralba M."/>
            <person name="Methe B."/>
            <person name="Sutton G.G."/>
            <person name="Nelson K.E."/>
        </authorList>
    </citation>
    <scope>NUCLEOTIDE SEQUENCE [LARGE SCALE GENOMIC DNA]</scope>
    <source>
        <strain evidence="8 9">DSM 17678</strain>
    </source>
</reference>
<dbReference type="RefSeq" id="WP_007788305.1">
    <property type="nucleotide sequence ID" value="NZ_ADGQ01000012.1"/>
</dbReference>
<dbReference type="AlphaFoldDB" id="E0E1G6"/>
<evidence type="ECO:0000313" key="8">
    <source>
        <dbReference type="EMBL" id="EFM65265.1"/>
    </source>
</evidence>
<evidence type="ECO:0000259" key="7">
    <source>
        <dbReference type="Pfam" id="PF02687"/>
    </source>
</evidence>
<feature type="non-terminal residue" evidence="8">
    <location>
        <position position="1"/>
    </location>
</feature>
<feature type="transmembrane region" description="Helical" evidence="6">
    <location>
        <begin position="82"/>
        <end position="102"/>
    </location>
</feature>
<dbReference type="PANTHER" id="PTHR32522">
    <property type="match status" value="1"/>
</dbReference>
<dbReference type="PANTHER" id="PTHR32522:SF5">
    <property type="entry name" value="ABC3 TRANSPORTER PERMEASE PROTEIN DOMAIN-CONTAINING PROTEIN"/>
    <property type="match status" value="1"/>
</dbReference>
<comment type="subcellular location">
    <subcellularLocation>
        <location evidence="1">Cell membrane</location>
        <topology evidence="1">Multi-pass membrane protein</topology>
    </subcellularLocation>
</comment>
<evidence type="ECO:0000256" key="4">
    <source>
        <dbReference type="ARBA" id="ARBA00022989"/>
    </source>
</evidence>
<name>E0E1G6_9FIRM</name>
<feature type="transmembrane region" description="Helical" evidence="6">
    <location>
        <begin position="123"/>
        <end position="149"/>
    </location>
</feature>
<sequence>YPEELKDYYKFKSIFIYDSNYSFDKYADYDGNIYLKDKKSNLLRIADELCEKIKSNSDHIYINDTLERIMEEKSNLSQEYDVFDIVFIAMAILLVFNILFLMHKSMSKEQGLLRIIGMKKKEVIMFELLKSLIVFFVATVLGLVFSIFLTKIFIKNFFFISTSIEPYTAPVIYDVSSLKKILLTLFIVTLISIIIPILDMYRFSPMEQYFETGEG</sequence>
<comment type="caution">
    <text evidence="8">The sequence shown here is derived from an EMBL/GenBank/DDBJ whole genome shotgun (WGS) entry which is preliminary data.</text>
</comment>
<evidence type="ECO:0000256" key="1">
    <source>
        <dbReference type="ARBA" id="ARBA00004651"/>
    </source>
</evidence>
<dbReference type="GO" id="GO:0005886">
    <property type="term" value="C:plasma membrane"/>
    <property type="evidence" value="ECO:0007669"/>
    <property type="project" value="UniProtKB-SubCell"/>
</dbReference>
<keyword evidence="3 6" id="KW-0812">Transmembrane</keyword>
<protein>
    <submittedName>
        <fullName evidence="8">Efflux ABC transporter, permease protein</fullName>
    </submittedName>
</protein>
<evidence type="ECO:0000256" key="6">
    <source>
        <dbReference type="SAM" id="Phobius"/>
    </source>
</evidence>
<dbReference type="GeneID" id="84800014"/>
<accession>E0E1G6</accession>
<evidence type="ECO:0000313" key="9">
    <source>
        <dbReference type="Proteomes" id="UP000003244"/>
    </source>
</evidence>
<dbReference type="STRING" id="596315.HMPREF0634_1382"/>
<dbReference type="Pfam" id="PF02687">
    <property type="entry name" value="FtsX"/>
    <property type="match status" value="1"/>
</dbReference>
<feature type="non-terminal residue" evidence="8">
    <location>
        <position position="215"/>
    </location>
</feature>
<evidence type="ECO:0000256" key="3">
    <source>
        <dbReference type="ARBA" id="ARBA00022692"/>
    </source>
</evidence>
<evidence type="ECO:0000256" key="5">
    <source>
        <dbReference type="ARBA" id="ARBA00023136"/>
    </source>
</evidence>
<evidence type="ECO:0000256" key="2">
    <source>
        <dbReference type="ARBA" id="ARBA00022475"/>
    </source>
</evidence>
<keyword evidence="4 6" id="KW-1133">Transmembrane helix</keyword>
<gene>
    <name evidence="8" type="ORF">HMPREF0634_1382</name>
</gene>
<organism evidence="8 9">
    <name type="scientific">Peptostreptococcus stomatis DSM 17678</name>
    <dbReference type="NCBI Taxonomy" id="596315"/>
    <lineage>
        <taxon>Bacteria</taxon>
        <taxon>Bacillati</taxon>
        <taxon>Bacillota</taxon>
        <taxon>Clostridia</taxon>
        <taxon>Peptostreptococcales</taxon>
        <taxon>Peptostreptococcaceae</taxon>
        <taxon>Peptostreptococcus</taxon>
    </lineage>
</organism>
<feature type="domain" description="ABC3 transporter permease C-terminal" evidence="7">
    <location>
        <begin position="85"/>
        <end position="204"/>
    </location>
</feature>
<dbReference type="InterPro" id="IPR003838">
    <property type="entry name" value="ABC3_permease_C"/>
</dbReference>
<dbReference type="EMBL" id="ADGQ01000012">
    <property type="protein sequence ID" value="EFM65265.1"/>
    <property type="molecule type" value="Genomic_DNA"/>
</dbReference>
<dbReference type="Proteomes" id="UP000003244">
    <property type="component" value="Unassembled WGS sequence"/>
</dbReference>
<keyword evidence="2" id="KW-1003">Cell membrane</keyword>